<dbReference type="EMBL" id="CAJHOE010000005">
    <property type="protein sequence ID" value="CAD7289036.1"/>
    <property type="molecule type" value="Genomic_DNA"/>
</dbReference>
<sequence>MPKFSLLSTNSNTQNQVISLDKDFTHAMITGQTGSGKTTSAILPILDERIKAGHGILAFDYKGSEHLKIKALARRHKRMKDVVMINVPWGKNVNIASEADESILIKFFSKIFGAKSDPFWANMATSLATKNLTILKVIKEFHHMGFSGFYSATSSALKKEFEPSMANLFNYTQNITQFKKLYNKVQKYQDLLSDPKDTMSKFHPNLSTQEKKSLLSSTPEAICVLECLEKIAKDYLDTFEEYNDINNPNLEQKEKFYGNYSFMLLALTEIADSELLNSSDTHISQLLNDGKIVIINSQNLSNHVLELMLNSVLSSMIKRIGQDEKKPISIFIDEAQRVISEESDLHADVLREAQAELILAFQNEDVLKNSLGSDTKYKQLVGNLSHQYFFKNSQKQYAGGEYKSFSNLEKFECYYGGETFKTEPLFISVNEQLKAEYIYQILNRVQRDYGDKRLKSRDILVYNEAIYKNYRQLIVKNIRGGQARFCVHLSNQSKHRLNRLLSVA</sequence>
<evidence type="ECO:0000313" key="2">
    <source>
        <dbReference type="Proteomes" id="UP000789359"/>
    </source>
</evidence>
<gene>
    <name evidence="1" type="ORF">LMG8286_01621</name>
</gene>
<dbReference type="InterPro" id="IPR027417">
    <property type="entry name" value="P-loop_NTPase"/>
</dbReference>
<dbReference type="InterPro" id="IPR051162">
    <property type="entry name" value="T4SS_component"/>
</dbReference>
<protein>
    <recommendedName>
        <fullName evidence="3">Type IV secretion system coupling protein TraD DNA-binding domain-containing protein</fullName>
    </recommendedName>
</protein>
<proteinExistence type="predicted"/>
<comment type="caution">
    <text evidence="1">The sequence shown here is derived from an EMBL/GenBank/DDBJ whole genome shotgun (WGS) entry which is preliminary data.</text>
</comment>
<dbReference type="PANTHER" id="PTHR30121:SF6">
    <property type="entry name" value="SLR6007 PROTEIN"/>
    <property type="match status" value="1"/>
</dbReference>
<evidence type="ECO:0008006" key="3">
    <source>
        <dbReference type="Google" id="ProtNLM"/>
    </source>
</evidence>
<dbReference type="SUPFAM" id="SSF52540">
    <property type="entry name" value="P-loop containing nucleoside triphosphate hydrolases"/>
    <property type="match status" value="1"/>
</dbReference>
<dbReference type="Gene3D" id="3.40.50.300">
    <property type="entry name" value="P-loop containing nucleotide triphosphate hydrolases"/>
    <property type="match status" value="2"/>
</dbReference>
<name>A0ABN7K9A5_9BACT</name>
<dbReference type="Proteomes" id="UP000789359">
    <property type="component" value="Unassembled WGS sequence"/>
</dbReference>
<keyword evidence="2" id="KW-1185">Reference proteome</keyword>
<evidence type="ECO:0000313" key="1">
    <source>
        <dbReference type="EMBL" id="CAD7289036.1"/>
    </source>
</evidence>
<dbReference type="CDD" id="cd01127">
    <property type="entry name" value="TrwB_TraG_TraD_VirD4"/>
    <property type="match status" value="1"/>
</dbReference>
<reference evidence="1 2" key="1">
    <citation type="submission" date="2020-11" db="EMBL/GenBank/DDBJ databases">
        <authorList>
            <person name="Peeters C."/>
        </authorList>
    </citation>
    <scope>NUCLEOTIDE SEQUENCE [LARGE SCALE GENOMIC DNA]</scope>
    <source>
        <strain evidence="1 2">LMG 8286</strain>
    </source>
</reference>
<accession>A0ABN7K9A5</accession>
<organism evidence="1 2">
    <name type="scientific">Campylobacter suis</name>
    <dbReference type="NCBI Taxonomy" id="2790657"/>
    <lineage>
        <taxon>Bacteria</taxon>
        <taxon>Pseudomonadati</taxon>
        <taxon>Campylobacterota</taxon>
        <taxon>Epsilonproteobacteria</taxon>
        <taxon>Campylobacterales</taxon>
        <taxon>Campylobacteraceae</taxon>
        <taxon>Campylobacter</taxon>
    </lineage>
</organism>
<dbReference type="RefSeq" id="WP_230057362.1">
    <property type="nucleotide sequence ID" value="NZ_CAJHOE010000005.1"/>
</dbReference>
<dbReference type="PANTHER" id="PTHR30121">
    <property type="entry name" value="UNCHARACTERIZED PROTEIN YJGR-RELATED"/>
    <property type="match status" value="1"/>
</dbReference>